<evidence type="ECO:0000313" key="2">
    <source>
        <dbReference type="EMBL" id="MFD1052586.1"/>
    </source>
</evidence>
<organism evidence="2 3">
    <name type="scientific">Kibdelosporangium lantanae</name>
    <dbReference type="NCBI Taxonomy" id="1497396"/>
    <lineage>
        <taxon>Bacteria</taxon>
        <taxon>Bacillati</taxon>
        <taxon>Actinomycetota</taxon>
        <taxon>Actinomycetes</taxon>
        <taxon>Pseudonocardiales</taxon>
        <taxon>Pseudonocardiaceae</taxon>
        <taxon>Kibdelosporangium</taxon>
    </lineage>
</organism>
<protein>
    <submittedName>
        <fullName evidence="2">CocE/NonD family hydrolase C-terminal non-catalytic domain-containing protein</fullName>
    </submittedName>
</protein>
<keyword evidence="2" id="KW-0378">Hydrolase</keyword>
<dbReference type="SUPFAM" id="SSF49785">
    <property type="entry name" value="Galactose-binding domain-like"/>
    <property type="match status" value="1"/>
</dbReference>
<comment type="caution">
    <text evidence="2">The sequence shown here is derived from an EMBL/GenBank/DDBJ whole genome shotgun (WGS) entry which is preliminary data.</text>
</comment>
<dbReference type="InterPro" id="IPR013736">
    <property type="entry name" value="Xaa-Pro_dipept_C"/>
</dbReference>
<dbReference type="InterPro" id="IPR008979">
    <property type="entry name" value="Galactose-bd-like_sf"/>
</dbReference>
<dbReference type="EMBL" id="JBHTIS010004550">
    <property type="protein sequence ID" value="MFD1052586.1"/>
    <property type="molecule type" value="Genomic_DNA"/>
</dbReference>
<evidence type="ECO:0000259" key="1">
    <source>
        <dbReference type="Pfam" id="PF08530"/>
    </source>
</evidence>
<dbReference type="Proteomes" id="UP001597045">
    <property type="component" value="Unassembled WGS sequence"/>
</dbReference>
<name>A0ABW3MPW9_9PSEU</name>
<reference evidence="3" key="1">
    <citation type="journal article" date="2019" name="Int. J. Syst. Evol. Microbiol.">
        <title>The Global Catalogue of Microorganisms (GCM) 10K type strain sequencing project: providing services to taxonomists for standard genome sequencing and annotation.</title>
        <authorList>
            <consortium name="The Broad Institute Genomics Platform"/>
            <consortium name="The Broad Institute Genome Sequencing Center for Infectious Disease"/>
            <person name="Wu L."/>
            <person name="Ma J."/>
        </authorList>
    </citation>
    <scope>NUCLEOTIDE SEQUENCE [LARGE SCALE GENOMIC DNA]</scope>
    <source>
        <strain evidence="3">JCM 31486</strain>
    </source>
</reference>
<evidence type="ECO:0000313" key="3">
    <source>
        <dbReference type="Proteomes" id="UP001597045"/>
    </source>
</evidence>
<feature type="non-terminal residue" evidence="2">
    <location>
        <position position="1"/>
    </location>
</feature>
<proteinExistence type="predicted"/>
<gene>
    <name evidence="2" type="ORF">ACFQ1S_46830</name>
</gene>
<accession>A0ABW3MPW9</accession>
<dbReference type="Gene3D" id="2.60.120.260">
    <property type="entry name" value="Galactose-binding domain-like"/>
    <property type="match status" value="1"/>
</dbReference>
<dbReference type="GO" id="GO:0016787">
    <property type="term" value="F:hydrolase activity"/>
    <property type="evidence" value="ECO:0007669"/>
    <property type="project" value="UniProtKB-KW"/>
</dbReference>
<keyword evidence="3" id="KW-1185">Reference proteome</keyword>
<dbReference type="Pfam" id="PF08530">
    <property type="entry name" value="PepX_C"/>
    <property type="match status" value="1"/>
</dbReference>
<sequence length="120" mass="13196">SVDLRVSFSRPAANVTVLLVDRGPDGKSKIVSRGWTDPQNRISPWFTTPVTPGREYPVHVDLVPKDYVFAAGHTIEFVLLSSDHDYTLRPQPGAGISLDVTRTDLRIPFVGGNRALRSAI</sequence>
<feature type="domain" description="Xaa-Pro dipeptidyl-peptidase C-terminal" evidence="1">
    <location>
        <begin position="2"/>
        <end position="103"/>
    </location>
</feature>